<proteinExistence type="predicted"/>
<evidence type="ECO:0000313" key="2">
    <source>
        <dbReference type="EMBL" id="CAE7554101.1"/>
    </source>
</evidence>
<sequence length="172" mass="19240">MLRVFMVSGEEFATHIGGDLNDVRSLKRHLWKTRGVSRFRQKLLYNGVVLDDHTTLDQPLDLQLVLMSFVKVGRLQLEAFSEAFASGHVQQVEEMLHRLHDPNQRDRKRQCPLLDAGASTDGVLPDPTTGIGSHRVLHDPAILTLLLDAAARAGKVDLQNLPLLYRTKSSKA</sequence>
<dbReference type="AlphaFoldDB" id="A0A812U630"/>
<dbReference type="PROSITE" id="PS50053">
    <property type="entry name" value="UBIQUITIN_2"/>
    <property type="match status" value="1"/>
</dbReference>
<accession>A0A812U630</accession>
<name>A0A812U630_9DINO</name>
<dbReference type="CDD" id="cd17039">
    <property type="entry name" value="Ubl_ubiquitin_like"/>
    <property type="match status" value="1"/>
</dbReference>
<protein>
    <submittedName>
        <fullName evidence="2">Ank3 protein</fullName>
    </submittedName>
</protein>
<evidence type="ECO:0000259" key="1">
    <source>
        <dbReference type="PROSITE" id="PS50053"/>
    </source>
</evidence>
<comment type="caution">
    <text evidence="2">The sequence shown here is derived from an EMBL/GenBank/DDBJ whole genome shotgun (WGS) entry which is preliminary data.</text>
</comment>
<dbReference type="SUPFAM" id="SSF54236">
    <property type="entry name" value="Ubiquitin-like"/>
    <property type="match status" value="1"/>
</dbReference>
<dbReference type="EMBL" id="CAJNDS010002640">
    <property type="protein sequence ID" value="CAE7554101.1"/>
    <property type="molecule type" value="Genomic_DNA"/>
</dbReference>
<dbReference type="InterPro" id="IPR000626">
    <property type="entry name" value="Ubiquitin-like_dom"/>
</dbReference>
<evidence type="ECO:0000313" key="3">
    <source>
        <dbReference type="Proteomes" id="UP000604046"/>
    </source>
</evidence>
<feature type="domain" description="Ubiquitin-like" evidence="1">
    <location>
        <begin position="23"/>
        <end position="58"/>
    </location>
</feature>
<keyword evidence="3" id="KW-1185">Reference proteome</keyword>
<dbReference type="Pfam" id="PF00240">
    <property type="entry name" value="ubiquitin"/>
    <property type="match status" value="1"/>
</dbReference>
<reference evidence="2" key="1">
    <citation type="submission" date="2021-02" db="EMBL/GenBank/DDBJ databases">
        <authorList>
            <person name="Dougan E. K."/>
            <person name="Rhodes N."/>
            <person name="Thang M."/>
            <person name="Chan C."/>
        </authorList>
    </citation>
    <scope>NUCLEOTIDE SEQUENCE</scope>
</reference>
<organism evidence="2 3">
    <name type="scientific">Symbiodinium natans</name>
    <dbReference type="NCBI Taxonomy" id="878477"/>
    <lineage>
        <taxon>Eukaryota</taxon>
        <taxon>Sar</taxon>
        <taxon>Alveolata</taxon>
        <taxon>Dinophyceae</taxon>
        <taxon>Suessiales</taxon>
        <taxon>Symbiodiniaceae</taxon>
        <taxon>Symbiodinium</taxon>
    </lineage>
</organism>
<gene>
    <name evidence="2" type="primary">Ank3</name>
    <name evidence="2" type="ORF">SNAT2548_LOCUS31121</name>
</gene>
<dbReference type="Proteomes" id="UP000604046">
    <property type="component" value="Unassembled WGS sequence"/>
</dbReference>
<dbReference type="InterPro" id="IPR029071">
    <property type="entry name" value="Ubiquitin-like_domsf"/>
</dbReference>